<sequence length="426" mass="48379">MTVTKVSEQQTWQEVLETVKALDPQKLEIIKATLPIVKEHGEAITKHFYKRMFKQHPELLNIFNQTHQITGHQPKALADAVYGAAANIEDFSQIMPVLERIGEKHRSLQIKPEHYPIVGENLLAAIKEVLGDAATNEIIDAWADAYGVISDVFIRMEDRMYKTTEAKPGGWAGFRDFVVDKKVKESEVITSFYLKPKDGKQIADFIPGQYITIKMDIGSEKFTHLRQYSLSDRPGLDYYRISVKREEEKEGEIPAGVVSSFLHANINEGDMIQITAPAGDFYLDMDSDLPLVLISGGVGLTPMMCMLNTTVQERPDRKVYYIHAAVNSKLHAFKKHVNNLAEDHKTVKSLVVYEKPSAEDIEMKSYDKDGFINLEWLKEILPTKGADFYFCGPEPFMKVINKALKQWGISEEHIHYEFFGSFGSLD</sequence>
<comment type="catalytic activity">
    <reaction evidence="14 15">
        <text>2 nitric oxide + NADPH + 2 O2 = 2 nitrate + NADP(+) + H(+)</text>
        <dbReference type="Rhea" id="RHEA:19465"/>
        <dbReference type="ChEBI" id="CHEBI:15378"/>
        <dbReference type="ChEBI" id="CHEBI:15379"/>
        <dbReference type="ChEBI" id="CHEBI:16480"/>
        <dbReference type="ChEBI" id="CHEBI:17632"/>
        <dbReference type="ChEBI" id="CHEBI:57783"/>
        <dbReference type="ChEBI" id="CHEBI:58349"/>
        <dbReference type="EC" id="1.14.12.17"/>
    </reaction>
</comment>
<name>A0ABT9XVV4_9BACI</name>
<comment type="cofactor">
    <cofactor evidence="15">
        <name>FAD</name>
        <dbReference type="ChEBI" id="CHEBI:57692"/>
    </cofactor>
    <text evidence="15">Binds 1 FAD per subunit.</text>
</comment>
<dbReference type="Gene3D" id="1.10.490.10">
    <property type="entry name" value="Globins"/>
    <property type="match status" value="1"/>
</dbReference>
<dbReference type="PROSITE" id="PS01033">
    <property type="entry name" value="GLOBIN"/>
    <property type="match status" value="1"/>
</dbReference>
<keyword evidence="19" id="KW-1185">Reference proteome</keyword>
<keyword evidence="9 15" id="KW-0521">NADP</keyword>
<evidence type="ECO:0000256" key="4">
    <source>
        <dbReference type="ARBA" id="ARBA00022617"/>
    </source>
</evidence>
<dbReference type="EC" id="1.14.12.17" evidence="15"/>
<keyword evidence="10 15" id="KW-0560">Oxidoreductase</keyword>
<dbReference type="Pfam" id="PF00042">
    <property type="entry name" value="Globin"/>
    <property type="match status" value="1"/>
</dbReference>
<dbReference type="Gene3D" id="3.40.50.80">
    <property type="entry name" value="Nucleotide-binding domain of ferredoxin-NADP reductase (FNR) module"/>
    <property type="match status" value="1"/>
</dbReference>
<keyword evidence="5 15" id="KW-0561">Oxygen transport</keyword>
<dbReference type="InterPro" id="IPR009050">
    <property type="entry name" value="Globin-like_sf"/>
</dbReference>
<dbReference type="SUPFAM" id="SSF46458">
    <property type="entry name" value="Globin-like"/>
    <property type="match status" value="1"/>
</dbReference>
<accession>A0ABT9XVV4</accession>
<dbReference type="CDD" id="cd06184">
    <property type="entry name" value="flavohem_like_fad_nad_binding"/>
    <property type="match status" value="1"/>
</dbReference>
<evidence type="ECO:0000256" key="3">
    <source>
        <dbReference type="ARBA" id="ARBA00022448"/>
    </source>
</evidence>
<evidence type="ECO:0000256" key="9">
    <source>
        <dbReference type="ARBA" id="ARBA00022857"/>
    </source>
</evidence>
<keyword evidence="12 15" id="KW-0520">NAD</keyword>
<dbReference type="RefSeq" id="WP_307408866.1">
    <property type="nucleotide sequence ID" value="NZ_JAUSTW010000004.1"/>
</dbReference>
<feature type="binding site" evidence="15">
    <location>
        <begin position="226"/>
        <end position="229"/>
    </location>
    <ligand>
        <name>FAD</name>
        <dbReference type="ChEBI" id="CHEBI:57692"/>
    </ligand>
</feature>
<dbReference type="InterPro" id="IPR017938">
    <property type="entry name" value="Riboflavin_synthase-like_b-brl"/>
</dbReference>
<evidence type="ECO:0000256" key="12">
    <source>
        <dbReference type="ARBA" id="ARBA00023027"/>
    </source>
</evidence>
<feature type="site" description="Influences the redox potential of the prosthetic heme and FAD groups" evidence="15">
    <location>
        <position position="417"/>
    </location>
</feature>
<evidence type="ECO:0000256" key="2">
    <source>
        <dbReference type="ARBA" id="ARBA00008414"/>
    </source>
</evidence>
<organism evidence="18 19">
    <name type="scientific">Neobacillus ginsengisoli</name>
    <dbReference type="NCBI Taxonomy" id="904295"/>
    <lineage>
        <taxon>Bacteria</taxon>
        <taxon>Bacillati</taxon>
        <taxon>Bacillota</taxon>
        <taxon>Bacilli</taxon>
        <taxon>Bacillales</taxon>
        <taxon>Bacillaceae</taxon>
        <taxon>Neobacillus</taxon>
    </lineage>
</organism>
<keyword evidence="15" id="KW-0216">Detoxification</keyword>
<keyword evidence="8 15" id="KW-0274">FAD</keyword>
<dbReference type="SUPFAM" id="SSF52343">
    <property type="entry name" value="Ferredoxin reductase-like, C-terminal NADP-linked domain"/>
    <property type="match status" value="1"/>
</dbReference>
<dbReference type="CDD" id="cd14777">
    <property type="entry name" value="Yhb1-globin-like"/>
    <property type="match status" value="1"/>
</dbReference>
<evidence type="ECO:0000313" key="18">
    <source>
        <dbReference type="EMBL" id="MDQ0199700.1"/>
    </source>
</evidence>
<comment type="similarity">
    <text evidence="2 15">Belongs to the globin family. Two-domain flavohemoproteins subfamily.</text>
</comment>
<comment type="domain">
    <text evidence="15">Consists of two distinct domains; an N-terminal heme-containing oxygen-binding domain and a C-terminal reductase domain with binding sites for FAD and NAD(P)H.</text>
</comment>
<dbReference type="HAMAP" id="MF_01252">
    <property type="entry name" value="Hmp"/>
    <property type="match status" value="1"/>
</dbReference>
<keyword evidence="7 15" id="KW-0479">Metal-binding</keyword>
<evidence type="ECO:0000256" key="11">
    <source>
        <dbReference type="ARBA" id="ARBA00023004"/>
    </source>
</evidence>
<comment type="caution">
    <text evidence="18">The sequence shown here is derived from an EMBL/GenBank/DDBJ whole genome shotgun (WGS) entry which is preliminary data.</text>
</comment>
<dbReference type="PANTHER" id="PTHR43396:SF3">
    <property type="entry name" value="FLAVOHEMOPROTEIN"/>
    <property type="match status" value="1"/>
</dbReference>
<feature type="binding site" evidence="15">
    <location>
        <position position="210"/>
    </location>
    <ligand>
        <name>FAD</name>
        <dbReference type="ChEBI" id="CHEBI:57692"/>
    </ligand>
</feature>
<evidence type="ECO:0000256" key="6">
    <source>
        <dbReference type="ARBA" id="ARBA00022630"/>
    </source>
</evidence>
<feature type="binding site" evidence="15">
    <location>
        <begin position="418"/>
        <end position="421"/>
    </location>
    <ligand>
        <name>FAD</name>
        <dbReference type="ChEBI" id="CHEBI:57692"/>
    </ligand>
</feature>
<comment type="cofactor">
    <cofactor evidence="15">
        <name>heme b</name>
        <dbReference type="ChEBI" id="CHEBI:60344"/>
    </cofactor>
    <text evidence="15">Binds 1 heme b (iron(II)-protoporphyrin IX) group per subunit.</text>
</comment>
<dbReference type="InterPro" id="IPR017927">
    <property type="entry name" value="FAD-bd_FR_type"/>
</dbReference>
<dbReference type="Pfam" id="PF00970">
    <property type="entry name" value="FAD_binding_6"/>
    <property type="match status" value="1"/>
</dbReference>
<dbReference type="PANTHER" id="PTHR43396">
    <property type="entry name" value="FLAVOHEMOPROTEIN"/>
    <property type="match status" value="1"/>
</dbReference>
<dbReference type="InterPro" id="IPR012292">
    <property type="entry name" value="Globin/Proto"/>
</dbReference>
<evidence type="ECO:0000256" key="15">
    <source>
        <dbReference type="HAMAP-Rule" id="MF_01252"/>
    </source>
</evidence>
<evidence type="ECO:0000256" key="7">
    <source>
        <dbReference type="ARBA" id="ARBA00022723"/>
    </source>
</evidence>
<dbReference type="PROSITE" id="PS51384">
    <property type="entry name" value="FAD_FR"/>
    <property type="match status" value="1"/>
</dbReference>
<dbReference type="InterPro" id="IPR008333">
    <property type="entry name" value="Cbr1-like_FAD-bd_dom"/>
</dbReference>
<evidence type="ECO:0000256" key="14">
    <source>
        <dbReference type="ARBA" id="ARBA00049433"/>
    </source>
</evidence>
<evidence type="ECO:0000259" key="16">
    <source>
        <dbReference type="PROSITE" id="PS01033"/>
    </source>
</evidence>
<keyword evidence="3 15" id="KW-0813">Transport</keyword>
<dbReference type="NCBIfam" id="NF009805">
    <property type="entry name" value="PRK13289.1"/>
    <property type="match status" value="1"/>
</dbReference>
<comment type="function">
    <text evidence="15">Is involved in NO detoxification in an aerobic process, termed nitric oxide dioxygenase (NOD) reaction that utilizes O(2) and NAD(P)H to convert NO to nitrate, which protects the bacterium from various noxious nitrogen compounds. Therefore, plays a central role in the inducible response to nitrosative stress.</text>
</comment>
<dbReference type="InterPro" id="IPR001433">
    <property type="entry name" value="OxRdtase_FAD/NAD-bd"/>
</dbReference>
<evidence type="ECO:0000256" key="8">
    <source>
        <dbReference type="ARBA" id="ARBA00022827"/>
    </source>
</evidence>
<feature type="active site" description="Charge relay system" evidence="15">
    <location>
        <position position="115"/>
    </location>
</feature>
<dbReference type="Gene3D" id="2.40.30.10">
    <property type="entry name" value="Translation factors"/>
    <property type="match status" value="1"/>
</dbReference>
<dbReference type="SUPFAM" id="SSF63380">
    <property type="entry name" value="Riboflavin synthase domain-like"/>
    <property type="match status" value="1"/>
</dbReference>
<feature type="site" description="Influences the redox potential of the prosthetic heme and FAD groups" evidence="15">
    <location>
        <position position="104"/>
    </location>
</feature>
<dbReference type="GO" id="GO:0008941">
    <property type="term" value="F:nitric oxide dioxygenase NAD(P)H activity"/>
    <property type="evidence" value="ECO:0007669"/>
    <property type="project" value="UniProtKB-EC"/>
</dbReference>
<evidence type="ECO:0000256" key="1">
    <source>
        <dbReference type="ARBA" id="ARBA00006401"/>
    </source>
</evidence>
<evidence type="ECO:0000313" key="19">
    <source>
        <dbReference type="Proteomes" id="UP001224122"/>
    </source>
</evidence>
<dbReference type="Pfam" id="PF00175">
    <property type="entry name" value="NAD_binding_1"/>
    <property type="match status" value="1"/>
</dbReference>
<feature type="active site" description="Charge relay system" evidence="15">
    <location>
        <position position="157"/>
    </location>
</feature>
<evidence type="ECO:0000256" key="13">
    <source>
        <dbReference type="ARBA" id="ARBA00048649"/>
    </source>
</evidence>
<reference evidence="18 19" key="1">
    <citation type="submission" date="2023-07" db="EMBL/GenBank/DDBJ databases">
        <title>Genomic Encyclopedia of Type Strains, Phase IV (KMG-IV): sequencing the most valuable type-strain genomes for metagenomic binning, comparative biology and taxonomic classification.</title>
        <authorList>
            <person name="Goeker M."/>
        </authorList>
    </citation>
    <scope>NUCLEOTIDE SEQUENCE [LARGE SCALE GENOMIC DNA]</scope>
    <source>
        <strain evidence="18 19">DSM 27594</strain>
    </source>
</reference>
<feature type="domain" description="FAD-binding FR-type" evidence="17">
    <location>
        <begin position="172"/>
        <end position="284"/>
    </location>
</feature>
<keyword evidence="6 15" id="KW-0285">Flavoprotein</keyword>
<evidence type="ECO:0000259" key="17">
    <source>
        <dbReference type="PROSITE" id="PS51384"/>
    </source>
</evidence>
<protein>
    <recommendedName>
        <fullName evidence="15">Flavohemoprotein</fullName>
    </recommendedName>
    <alternativeName>
        <fullName evidence="15">Flavohemoglobin</fullName>
    </alternativeName>
    <alternativeName>
        <fullName evidence="15">Hemoglobin-like protein</fullName>
    </alternativeName>
    <alternativeName>
        <fullName evidence="15">Nitric oxide dioxygenase</fullName>
        <shortName evidence="15">NO oxygenase</shortName>
        <shortName evidence="15">NOD</shortName>
        <ecNumber evidence="15">1.14.12.17</ecNumber>
    </alternativeName>
</protein>
<dbReference type="Proteomes" id="UP001224122">
    <property type="component" value="Unassembled WGS sequence"/>
</dbReference>
<dbReference type="InterPro" id="IPR000971">
    <property type="entry name" value="Globin"/>
</dbReference>
<dbReference type="InterPro" id="IPR023950">
    <property type="entry name" value="Hmp"/>
</dbReference>
<keyword evidence="4 15" id="KW-0349">Heme</keyword>
<gene>
    <name evidence="15" type="primary">hmp</name>
    <name evidence="18" type="ORF">J2S10_002882</name>
</gene>
<comment type="catalytic activity">
    <reaction evidence="13 15">
        <text>2 nitric oxide + NADH + 2 O2 = 2 nitrate + NAD(+) + H(+)</text>
        <dbReference type="Rhea" id="RHEA:19469"/>
        <dbReference type="ChEBI" id="CHEBI:15378"/>
        <dbReference type="ChEBI" id="CHEBI:15379"/>
        <dbReference type="ChEBI" id="CHEBI:16480"/>
        <dbReference type="ChEBI" id="CHEBI:17632"/>
        <dbReference type="ChEBI" id="CHEBI:57540"/>
        <dbReference type="ChEBI" id="CHEBI:57945"/>
        <dbReference type="EC" id="1.14.12.17"/>
    </reaction>
</comment>
<evidence type="ECO:0000256" key="5">
    <source>
        <dbReference type="ARBA" id="ARBA00022621"/>
    </source>
</evidence>
<feature type="binding site" description="proximal binding residue" evidence="15">
    <location>
        <position position="105"/>
    </location>
    <ligand>
        <name>heme b</name>
        <dbReference type="ChEBI" id="CHEBI:60344"/>
    </ligand>
    <ligandPart>
        <name>Fe</name>
        <dbReference type="ChEBI" id="CHEBI:18248"/>
    </ligandPart>
</feature>
<feature type="binding site" evidence="15">
    <location>
        <begin position="297"/>
        <end position="302"/>
    </location>
    <ligand>
        <name>NADP(+)</name>
        <dbReference type="ChEBI" id="CHEBI:58349"/>
    </ligand>
</feature>
<proteinExistence type="inferred from homology"/>
<keyword evidence="18" id="KW-0223">Dioxygenase</keyword>
<feature type="domain" description="Globin" evidence="16">
    <location>
        <begin position="21"/>
        <end position="158"/>
    </location>
</feature>
<feature type="region of interest" description="Reductase" evidence="15">
    <location>
        <begin position="169"/>
        <end position="426"/>
    </location>
</feature>
<dbReference type="InterPro" id="IPR039261">
    <property type="entry name" value="FNR_nucleotide-bd"/>
</dbReference>
<dbReference type="EMBL" id="JAUSTW010000004">
    <property type="protein sequence ID" value="MDQ0199700.1"/>
    <property type="molecule type" value="Genomic_DNA"/>
</dbReference>
<comment type="similarity">
    <text evidence="1 15">In the C-terminal section; belongs to the flavoprotein pyridine nucleotide cytochrome reductase family.</text>
</comment>
<feature type="site" description="Involved in heme-bound ligand stabilization and O-O bond activation" evidence="15">
    <location>
        <position position="49"/>
    </location>
</feature>
<keyword evidence="11 15" id="KW-0408">Iron</keyword>
<evidence type="ECO:0000256" key="10">
    <source>
        <dbReference type="ARBA" id="ARBA00023002"/>
    </source>
</evidence>